<evidence type="ECO:0000313" key="2">
    <source>
        <dbReference type="EMBL" id="KAF2003449.1"/>
    </source>
</evidence>
<feature type="compositionally biased region" description="Low complexity" evidence="1">
    <location>
        <begin position="146"/>
        <end position="156"/>
    </location>
</feature>
<accession>A0A6A5WRP7</accession>
<feature type="compositionally biased region" description="Low complexity" evidence="1">
    <location>
        <begin position="188"/>
        <end position="199"/>
    </location>
</feature>
<proteinExistence type="predicted"/>
<evidence type="ECO:0000313" key="3">
    <source>
        <dbReference type="Proteomes" id="UP000799779"/>
    </source>
</evidence>
<feature type="region of interest" description="Disordered" evidence="1">
    <location>
        <begin position="1"/>
        <end position="222"/>
    </location>
</feature>
<organism evidence="2 3">
    <name type="scientific">Amniculicola lignicola CBS 123094</name>
    <dbReference type="NCBI Taxonomy" id="1392246"/>
    <lineage>
        <taxon>Eukaryota</taxon>
        <taxon>Fungi</taxon>
        <taxon>Dikarya</taxon>
        <taxon>Ascomycota</taxon>
        <taxon>Pezizomycotina</taxon>
        <taxon>Dothideomycetes</taxon>
        <taxon>Pleosporomycetidae</taxon>
        <taxon>Pleosporales</taxon>
        <taxon>Amniculicolaceae</taxon>
        <taxon>Amniculicola</taxon>
    </lineage>
</organism>
<keyword evidence="3" id="KW-1185">Reference proteome</keyword>
<evidence type="ECO:0000256" key="1">
    <source>
        <dbReference type="SAM" id="MobiDB-lite"/>
    </source>
</evidence>
<sequence length="237" mass="25509">MAYYPNHSPARGETAGPSTGPIMAGGPSTPLGQKGEIDSSDIAGLGDQFGIPTTSNHSERNGTYPAQVELSDEEEEEEEGGMTSLPHSSPHHAAVHHRSSNHGGTSPLGSSSSAAGSPEHRRYLSGGPYLPLEEYKRFRRSQKPPSNNSRSSGRSSDSSREYLSARDCLPSVTSFSHSHGNSEADDGPPTSYYTPSHTTPSHRSHGTTEDVEGEAPVFDTYDNDYFGRNVVYDNDRR</sequence>
<feature type="compositionally biased region" description="Basic residues" evidence="1">
    <location>
        <begin position="89"/>
        <end position="100"/>
    </location>
</feature>
<reference evidence="2" key="1">
    <citation type="journal article" date="2020" name="Stud. Mycol.">
        <title>101 Dothideomycetes genomes: a test case for predicting lifestyles and emergence of pathogens.</title>
        <authorList>
            <person name="Haridas S."/>
            <person name="Albert R."/>
            <person name="Binder M."/>
            <person name="Bloem J."/>
            <person name="Labutti K."/>
            <person name="Salamov A."/>
            <person name="Andreopoulos B."/>
            <person name="Baker S."/>
            <person name="Barry K."/>
            <person name="Bills G."/>
            <person name="Bluhm B."/>
            <person name="Cannon C."/>
            <person name="Castanera R."/>
            <person name="Culley D."/>
            <person name="Daum C."/>
            <person name="Ezra D."/>
            <person name="Gonzalez J."/>
            <person name="Henrissat B."/>
            <person name="Kuo A."/>
            <person name="Liang C."/>
            <person name="Lipzen A."/>
            <person name="Lutzoni F."/>
            <person name="Magnuson J."/>
            <person name="Mondo S."/>
            <person name="Nolan M."/>
            <person name="Ohm R."/>
            <person name="Pangilinan J."/>
            <person name="Park H.-J."/>
            <person name="Ramirez L."/>
            <person name="Alfaro M."/>
            <person name="Sun H."/>
            <person name="Tritt A."/>
            <person name="Yoshinaga Y."/>
            <person name="Zwiers L.-H."/>
            <person name="Turgeon B."/>
            <person name="Goodwin S."/>
            <person name="Spatafora J."/>
            <person name="Crous P."/>
            <person name="Grigoriev I."/>
        </authorList>
    </citation>
    <scope>NUCLEOTIDE SEQUENCE</scope>
    <source>
        <strain evidence="2">CBS 123094</strain>
    </source>
</reference>
<name>A0A6A5WRP7_9PLEO</name>
<protein>
    <submittedName>
        <fullName evidence="2">Uncharacterized protein</fullName>
    </submittedName>
</protein>
<dbReference type="EMBL" id="ML977572">
    <property type="protein sequence ID" value="KAF2003449.1"/>
    <property type="molecule type" value="Genomic_DNA"/>
</dbReference>
<dbReference type="AlphaFoldDB" id="A0A6A5WRP7"/>
<gene>
    <name evidence="2" type="ORF">P154DRAFT_520060</name>
</gene>
<dbReference type="Proteomes" id="UP000799779">
    <property type="component" value="Unassembled WGS sequence"/>
</dbReference>
<feature type="compositionally biased region" description="Polar residues" evidence="1">
    <location>
        <begin position="171"/>
        <end position="181"/>
    </location>
</feature>
<feature type="compositionally biased region" description="Acidic residues" evidence="1">
    <location>
        <begin position="70"/>
        <end position="80"/>
    </location>
</feature>
<feature type="compositionally biased region" description="Low complexity" evidence="1">
    <location>
        <begin position="103"/>
        <end position="117"/>
    </location>
</feature>